<accession>A0A5C5XT98</accession>
<evidence type="ECO:0000256" key="1">
    <source>
        <dbReference type="SAM" id="Phobius"/>
    </source>
</evidence>
<gene>
    <name evidence="4" type="ORF">CA85_29580</name>
</gene>
<organism evidence="4 5">
    <name type="scientific">Allorhodopirellula solitaria</name>
    <dbReference type="NCBI Taxonomy" id="2527987"/>
    <lineage>
        <taxon>Bacteria</taxon>
        <taxon>Pseudomonadati</taxon>
        <taxon>Planctomycetota</taxon>
        <taxon>Planctomycetia</taxon>
        <taxon>Pirellulales</taxon>
        <taxon>Pirellulaceae</taxon>
        <taxon>Allorhodopirellula</taxon>
    </lineage>
</organism>
<comment type="caution">
    <text evidence="4">The sequence shown here is derived from an EMBL/GenBank/DDBJ whole genome shotgun (WGS) entry which is preliminary data.</text>
</comment>
<dbReference type="NCBIfam" id="TIGR02595">
    <property type="entry name" value="PEP_CTERM"/>
    <property type="match status" value="1"/>
</dbReference>
<keyword evidence="1" id="KW-0472">Membrane</keyword>
<reference evidence="4 5" key="1">
    <citation type="submission" date="2019-02" db="EMBL/GenBank/DDBJ databases">
        <title>Deep-cultivation of Planctomycetes and their phenomic and genomic characterization uncovers novel biology.</title>
        <authorList>
            <person name="Wiegand S."/>
            <person name="Jogler M."/>
            <person name="Boedeker C."/>
            <person name="Pinto D."/>
            <person name="Vollmers J."/>
            <person name="Rivas-Marin E."/>
            <person name="Kohn T."/>
            <person name="Peeters S.H."/>
            <person name="Heuer A."/>
            <person name="Rast P."/>
            <person name="Oberbeckmann S."/>
            <person name="Bunk B."/>
            <person name="Jeske O."/>
            <person name="Meyerdierks A."/>
            <person name="Storesund J.E."/>
            <person name="Kallscheuer N."/>
            <person name="Luecker S."/>
            <person name="Lage O.M."/>
            <person name="Pohl T."/>
            <person name="Merkel B.J."/>
            <person name="Hornburger P."/>
            <person name="Mueller R.-W."/>
            <person name="Bruemmer F."/>
            <person name="Labrenz M."/>
            <person name="Spormann A.M."/>
            <person name="Op Den Camp H."/>
            <person name="Overmann J."/>
            <person name="Amann R."/>
            <person name="Jetten M.S.M."/>
            <person name="Mascher T."/>
            <person name="Medema M.H."/>
            <person name="Devos D.P."/>
            <person name="Kaster A.-K."/>
            <person name="Ovreas L."/>
            <person name="Rohde M."/>
            <person name="Galperin M.Y."/>
            <person name="Jogler C."/>
        </authorList>
    </citation>
    <scope>NUCLEOTIDE SEQUENCE [LARGE SCALE GENOMIC DNA]</scope>
    <source>
        <strain evidence="4 5">CA85</strain>
    </source>
</reference>
<dbReference type="RefSeq" id="WP_186774935.1">
    <property type="nucleotide sequence ID" value="NZ_SJPK01000006.1"/>
</dbReference>
<keyword evidence="1" id="KW-1133">Transmembrane helix</keyword>
<feature type="transmembrane region" description="Helical" evidence="1">
    <location>
        <begin position="224"/>
        <end position="242"/>
    </location>
</feature>
<evidence type="ECO:0000313" key="4">
    <source>
        <dbReference type="EMBL" id="TWT66094.1"/>
    </source>
</evidence>
<keyword evidence="1" id="KW-0812">Transmembrane</keyword>
<dbReference type="AlphaFoldDB" id="A0A5C5XT98"/>
<feature type="chain" id="PRO_5023007573" description="Ice-binding protein C-terminal domain-containing protein" evidence="2">
    <location>
        <begin position="24"/>
        <end position="254"/>
    </location>
</feature>
<sequence precursor="true">MRFISSSLLLLLAVVSLSTPVHAGVISEFRPAPAGRDPLTQQIELRGMAGTAYRGYVLGIGGEFGRAGTVDTSSLINGTFDSNGLLVATIGDLLDPTHTIVLVTDYDQSAPPADIDTNDDGIIDDISRLIGVQDAIGIPDSTTDLFRLYGSQLGGQDFAFTGNEPQLVFRDASMGDWYAINNPNSNQIFDINAVNVADTLTFNGDPFNPSFGSINPSVSAVPEPGSFVLLGGLSVAGIVTGLRRRKRSPQRASR</sequence>
<proteinExistence type="predicted"/>
<evidence type="ECO:0000313" key="5">
    <source>
        <dbReference type="Proteomes" id="UP000318053"/>
    </source>
</evidence>
<dbReference type="Pfam" id="PF07589">
    <property type="entry name" value="PEP-CTERM"/>
    <property type="match status" value="1"/>
</dbReference>
<evidence type="ECO:0000259" key="3">
    <source>
        <dbReference type="Pfam" id="PF07589"/>
    </source>
</evidence>
<name>A0A5C5XT98_9BACT</name>
<protein>
    <recommendedName>
        <fullName evidence="3">Ice-binding protein C-terminal domain-containing protein</fullName>
    </recommendedName>
</protein>
<keyword evidence="5" id="KW-1185">Reference proteome</keyword>
<keyword evidence="2" id="KW-0732">Signal</keyword>
<dbReference type="Proteomes" id="UP000318053">
    <property type="component" value="Unassembled WGS sequence"/>
</dbReference>
<feature type="signal peptide" evidence="2">
    <location>
        <begin position="1"/>
        <end position="23"/>
    </location>
</feature>
<dbReference type="EMBL" id="SJPK01000006">
    <property type="protein sequence ID" value="TWT66094.1"/>
    <property type="molecule type" value="Genomic_DNA"/>
</dbReference>
<evidence type="ECO:0000256" key="2">
    <source>
        <dbReference type="SAM" id="SignalP"/>
    </source>
</evidence>
<dbReference type="InterPro" id="IPR013424">
    <property type="entry name" value="Ice-binding_C"/>
</dbReference>
<feature type="domain" description="Ice-binding protein C-terminal" evidence="3">
    <location>
        <begin position="220"/>
        <end position="245"/>
    </location>
</feature>